<organism evidence="1 2">
    <name type="scientific">Acaulospora colombiana</name>
    <dbReference type="NCBI Taxonomy" id="27376"/>
    <lineage>
        <taxon>Eukaryota</taxon>
        <taxon>Fungi</taxon>
        <taxon>Fungi incertae sedis</taxon>
        <taxon>Mucoromycota</taxon>
        <taxon>Glomeromycotina</taxon>
        <taxon>Glomeromycetes</taxon>
        <taxon>Diversisporales</taxon>
        <taxon>Acaulosporaceae</taxon>
        <taxon>Acaulospora</taxon>
    </lineage>
</organism>
<accession>A0ACA9MP23</accession>
<evidence type="ECO:0000313" key="1">
    <source>
        <dbReference type="EMBL" id="CAG8599668.1"/>
    </source>
</evidence>
<sequence length="271" mass="31043">MAVRQERKVDLPRMLASEQALNSIERLGLPLLPARPRGPRHVLGLLLGPWLVDSRRFGVDGRDPVLETGRRWSIGEHWSRELDERVICQLDESRDTGPVCGLIVASVILNGGEERAARRIDSLQGTDLGSKPRCRSLKRQRHKGNTIVLETCKLGSLETSRIEQPSLEYQEEREERRGTKWKLDNMMQVRGPQRGVSLDPTSPMKSPFRPRTRPARFAFHESWYVPLKSQGWYLVPYWVAERRTIKSGPVGGKIVALRCLTHQQKWSRETV</sequence>
<comment type="caution">
    <text evidence="1">The sequence shown here is derived from an EMBL/GenBank/DDBJ whole genome shotgun (WGS) entry which is preliminary data.</text>
</comment>
<protein>
    <submittedName>
        <fullName evidence="1">1427_t:CDS:1</fullName>
    </submittedName>
</protein>
<proteinExistence type="predicted"/>
<dbReference type="Proteomes" id="UP000789525">
    <property type="component" value="Unassembled WGS sequence"/>
</dbReference>
<name>A0ACA9MP23_9GLOM</name>
<evidence type="ECO:0000313" key="2">
    <source>
        <dbReference type="Proteomes" id="UP000789525"/>
    </source>
</evidence>
<reference evidence="1" key="1">
    <citation type="submission" date="2021-06" db="EMBL/GenBank/DDBJ databases">
        <authorList>
            <person name="Kallberg Y."/>
            <person name="Tangrot J."/>
            <person name="Rosling A."/>
        </authorList>
    </citation>
    <scope>NUCLEOTIDE SEQUENCE</scope>
    <source>
        <strain evidence="1">CL356</strain>
    </source>
</reference>
<dbReference type="EMBL" id="CAJVPT010013855">
    <property type="protein sequence ID" value="CAG8599668.1"/>
    <property type="molecule type" value="Genomic_DNA"/>
</dbReference>
<keyword evidence="2" id="KW-1185">Reference proteome</keyword>
<gene>
    <name evidence="1" type="ORF">ACOLOM_LOCUS6636</name>
</gene>